<feature type="chain" id="PRO_5030786137" description="Peptidase C39 domain-containing protein" evidence="2">
    <location>
        <begin position="26"/>
        <end position="227"/>
    </location>
</feature>
<feature type="signal peptide" evidence="2">
    <location>
        <begin position="1"/>
        <end position="25"/>
    </location>
</feature>
<dbReference type="GO" id="GO:0005524">
    <property type="term" value="F:ATP binding"/>
    <property type="evidence" value="ECO:0007669"/>
    <property type="project" value="InterPro"/>
</dbReference>
<reference evidence="4 5" key="1">
    <citation type="submission" date="2020-08" db="EMBL/GenBank/DDBJ databases">
        <title>The Agave Microbiome: Exploring the role of microbial communities in plant adaptations to desert environments.</title>
        <authorList>
            <person name="Partida-Martinez L.P."/>
        </authorList>
    </citation>
    <scope>NUCLEOTIDE SEQUENCE [LARGE SCALE GENOMIC DNA]</scope>
    <source>
        <strain evidence="4 5">AT3.2</strain>
    </source>
</reference>
<dbReference type="Proteomes" id="UP000540787">
    <property type="component" value="Unassembled WGS sequence"/>
</dbReference>
<dbReference type="InterPro" id="IPR005074">
    <property type="entry name" value="Peptidase_C39"/>
</dbReference>
<dbReference type="AlphaFoldDB" id="A0A7X0CEI0"/>
<dbReference type="GO" id="GO:0008233">
    <property type="term" value="F:peptidase activity"/>
    <property type="evidence" value="ECO:0007669"/>
    <property type="project" value="InterPro"/>
</dbReference>
<evidence type="ECO:0000259" key="3">
    <source>
        <dbReference type="PROSITE" id="PS50990"/>
    </source>
</evidence>
<feature type="domain" description="Peptidase C39" evidence="3">
    <location>
        <begin position="52"/>
        <end position="182"/>
    </location>
</feature>
<feature type="region of interest" description="Disordered" evidence="1">
    <location>
        <begin position="201"/>
        <end position="227"/>
    </location>
</feature>
<proteinExistence type="predicted"/>
<dbReference type="GO" id="GO:0016020">
    <property type="term" value="C:membrane"/>
    <property type="evidence" value="ECO:0007669"/>
    <property type="project" value="InterPro"/>
</dbReference>
<keyword evidence="2" id="KW-0732">Signal</keyword>
<sequence length="227" mass="25206">MTPSPHLMLHIALCGALLAPHSAHALDLAGVGRVNVPVTSLKDIKFQRTLRQQYDYSCGAAALATLLSHHYQTPTPEQDVFQQMYASGDQAKIHKEGFSLLDMQRFLATRGFRADGFKLPIEKLIAEKLPAIVLITDRGFNHFVVIKGAEDGRILIGDPSTGNRVVSMERFQEIWRNKILFVIHSHKDQVAFNTPEDWRGAPRAPLGTGMHQDQLSATLPKFGPGDF</sequence>
<evidence type="ECO:0000313" key="5">
    <source>
        <dbReference type="Proteomes" id="UP000540787"/>
    </source>
</evidence>
<evidence type="ECO:0000256" key="2">
    <source>
        <dbReference type="SAM" id="SignalP"/>
    </source>
</evidence>
<dbReference type="CDD" id="cd02423">
    <property type="entry name" value="Peptidase_C39G"/>
    <property type="match status" value="1"/>
</dbReference>
<gene>
    <name evidence="4" type="ORF">HD842_002091</name>
</gene>
<dbReference type="GO" id="GO:0006508">
    <property type="term" value="P:proteolysis"/>
    <property type="evidence" value="ECO:0007669"/>
    <property type="project" value="InterPro"/>
</dbReference>
<keyword evidence="5" id="KW-1185">Reference proteome</keyword>
<dbReference type="Gene3D" id="3.90.70.10">
    <property type="entry name" value="Cysteine proteinases"/>
    <property type="match status" value="1"/>
</dbReference>
<protein>
    <recommendedName>
        <fullName evidence="3">Peptidase C39 domain-containing protein</fullName>
    </recommendedName>
</protein>
<dbReference type="EMBL" id="JACHBX010000002">
    <property type="protein sequence ID" value="MBB6133949.1"/>
    <property type="molecule type" value="Genomic_DNA"/>
</dbReference>
<comment type="caution">
    <text evidence="4">The sequence shown here is derived from an EMBL/GenBank/DDBJ whole genome shotgun (WGS) entry which is preliminary data.</text>
</comment>
<dbReference type="PROSITE" id="PS50990">
    <property type="entry name" value="PEPTIDASE_C39"/>
    <property type="match status" value="1"/>
</dbReference>
<organism evidence="4 5">
    <name type="scientific">Massilia aurea</name>
    <dbReference type="NCBI Taxonomy" id="373040"/>
    <lineage>
        <taxon>Bacteria</taxon>
        <taxon>Pseudomonadati</taxon>
        <taxon>Pseudomonadota</taxon>
        <taxon>Betaproteobacteria</taxon>
        <taxon>Burkholderiales</taxon>
        <taxon>Oxalobacteraceae</taxon>
        <taxon>Telluria group</taxon>
        <taxon>Massilia</taxon>
    </lineage>
</organism>
<evidence type="ECO:0000256" key="1">
    <source>
        <dbReference type="SAM" id="MobiDB-lite"/>
    </source>
</evidence>
<evidence type="ECO:0000313" key="4">
    <source>
        <dbReference type="EMBL" id="MBB6133949.1"/>
    </source>
</evidence>
<accession>A0A7X0CEI0</accession>
<name>A0A7X0CEI0_9BURK</name>
<dbReference type="Pfam" id="PF03412">
    <property type="entry name" value="Peptidase_C39"/>
    <property type="match status" value="1"/>
</dbReference>